<dbReference type="AlphaFoldDB" id="A0A371R6F3"/>
<proteinExistence type="predicted"/>
<evidence type="ECO:0000313" key="2">
    <source>
        <dbReference type="EMBL" id="RFA97145.1"/>
    </source>
</evidence>
<dbReference type="Proteomes" id="UP000256877">
    <property type="component" value="Unassembled WGS sequence"/>
</dbReference>
<protein>
    <submittedName>
        <fullName evidence="3">Uncharacterized protein</fullName>
    </submittedName>
</protein>
<keyword evidence="1" id="KW-0812">Transmembrane</keyword>
<reference evidence="4 5" key="1">
    <citation type="submission" date="2017-07" db="EMBL/GenBank/DDBJ databases">
        <title>Draft genome sequence of aerobic hyperthermophilic archaea, Pyrobaculum aerophilum YKB31 and YKB32.</title>
        <authorList>
            <person name="Mochizuki T."/>
            <person name="Berliner A.J."/>
            <person name="Yoshida-Takashima Y."/>
            <person name="Takaki Y."/>
            <person name="Nunoura T."/>
            <person name="Takai K."/>
        </authorList>
    </citation>
    <scope>NUCLEOTIDE SEQUENCE [LARGE SCALE GENOMIC DNA]</scope>
    <source>
        <strain evidence="2 5">YKB31</strain>
        <strain evidence="3 4">YKB32</strain>
    </source>
</reference>
<organism evidence="3 4">
    <name type="scientific">Pyrobaculum aerophilum</name>
    <dbReference type="NCBI Taxonomy" id="13773"/>
    <lineage>
        <taxon>Archaea</taxon>
        <taxon>Thermoproteota</taxon>
        <taxon>Thermoprotei</taxon>
        <taxon>Thermoproteales</taxon>
        <taxon>Thermoproteaceae</taxon>
        <taxon>Pyrobaculum</taxon>
    </lineage>
</organism>
<evidence type="ECO:0000313" key="5">
    <source>
        <dbReference type="Proteomes" id="UP000257123"/>
    </source>
</evidence>
<evidence type="ECO:0000313" key="3">
    <source>
        <dbReference type="EMBL" id="RFB00044.1"/>
    </source>
</evidence>
<dbReference type="OrthoDB" id="28382at2157"/>
<evidence type="ECO:0000256" key="1">
    <source>
        <dbReference type="SAM" id="Phobius"/>
    </source>
</evidence>
<dbReference type="RefSeq" id="WP_116420724.1">
    <property type="nucleotide sequence ID" value="NZ_NMUE01000008.1"/>
</dbReference>
<evidence type="ECO:0000313" key="4">
    <source>
        <dbReference type="Proteomes" id="UP000256877"/>
    </source>
</evidence>
<sequence length="439" mass="46701">MVGEAVEIIVVAGILLGFTVFFLTYVSPAQGPTMYTPSEQPALTNLAQQVLDRVVFVNAPISTRAGQGWSIIDLALASPGPLYQPQIDDSKLSQLLVASAQGSLCVISQQAAASAIGISRAVAIGYGLLAPSSSAVTYNYTRILMNFFGRSWDSYDFTLIIKPLVNLTICPNLQLASATITRRNPVCSGVQQGVWVRSTAGGRVVVTAIYCRTDAGCDVSSYQLSLSKSGAYWQAQVPLPQSYLQGLGDSAGLALIAQRVDYPRASDFYLFNVSSRSLIYGMYGPDGRIWLFHDATVSCGSGNIPALGIRRLDVYTGAGFITLANDVVLDPGVGSGSVKVDACQSCTSNARCAACWVTPPANALFAVAWAERNSQGGSAPQGVMIIIPLVPTPPQATIRVDTWLRWTPNAPALQSAVATRIVDSQSATYQLQLVLYKKP</sequence>
<keyword evidence="1" id="KW-0472">Membrane</keyword>
<name>A0A371R6F3_9CREN</name>
<dbReference type="EMBL" id="NMUF01000004">
    <property type="protein sequence ID" value="RFB00044.1"/>
    <property type="molecule type" value="Genomic_DNA"/>
</dbReference>
<comment type="caution">
    <text evidence="3">The sequence shown here is derived from an EMBL/GenBank/DDBJ whole genome shotgun (WGS) entry which is preliminary data.</text>
</comment>
<dbReference type="EMBL" id="NMUE01000008">
    <property type="protein sequence ID" value="RFA97145.1"/>
    <property type="molecule type" value="Genomic_DNA"/>
</dbReference>
<keyword evidence="1" id="KW-1133">Transmembrane helix</keyword>
<gene>
    <name evidence="2" type="ORF">CGL51_03675</name>
    <name evidence="3" type="ORF">CGL52_02495</name>
</gene>
<feature type="transmembrane region" description="Helical" evidence="1">
    <location>
        <begin position="6"/>
        <end position="26"/>
    </location>
</feature>
<accession>A0A371R6F3</accession>
<dbReference type="Proteomes" id="UP000257123">
    <property type="component" value="Unassembled WGS sequence"/>
</dbReference>